<dbReference type="AlphaFoldDB" id="C0PPY4"/>
<dbReference type="EMBL" id="BT070358">
    <property type="protein sequence ID" value="ACN39874.1"/>
    <property type="molecule type" value="mRNA"/>
</dbReference>
<accession>C0PPY4</accession>
<evidence type="ECO:0000313" key="1">
    <source>
        <dbReference type="EMBL" id="ACN39874.1"/>
    </source>
</evidence>
<dbReference type="OMA" id="CPEFANE"/>
<protein>
    <submittedName>
        <fullName evidence="1">Uncharacterized protein</fullName>
    </submittedName>
</protein>
<dbReference type="PANTHER" id="PTHR36776">
    <property type="entry name" value="EXPRESSED PROTEIN"/>
    <property type="match status" value="1"/>
</dbReference>
<sequence length="185" mass="21389">MAQTLAPGFNQSNIFLSALQPHLIPKSSGAFLIAKRRNTVFESSITEGVQKLVPISARFICSLKPRDKENDEFVQDLRVPEEWMFPSPALQESEWLRINLQKWLDDEYCPEIANEEISKRCARVYYYCLMEKQADLGEILMQMVRDLETFSFKESFHGAFSASNAAVHLITMRIQAIEETQKRKH</sequence>
<organism evidence="1">
    <name type="scientific">Picea sitchensis</name>
    <name type="common">Sitka spruce</name>
    <name type="synonym">Pinus sitchensis</name>
    <dbReference type="NCBI Taxonomy" id="3332"/>
    <lineage>
        <taxon>Eukaryota</taxon>
        <taxon>Viridiplantae</taxon>
        <taxon>Streptophyta</taxon>
        <taxon>Embryophyta</taxon>
        <taxon>Tracheophyta</taxon>
        <taxon>Spermatophyta</taxon>
        <taxon>Pinopsida</taxon>
        <taxon>Pinidae</taxon>
        <taxon>Conifers I</taxon>
        <taxon>Pinales</taxon>
        <taxon>Pinaceae</taxon>
        <taxon>Picea</taxon>
    </lineage>
</organism>
<reference evidence="1" key="1">
    <citation type="submission" date="2009-02" db="EMBL/GenBank/DDBJ databases">
        <title>Full length sequence-verified cDNA sequences from Sitka spruce (Picea sitchensis).</title>
        <authorList>
            <person name="Reid K.E."/>
            <person name="Liao N."/>
            <person name="Ralph S."/>
            <person name="Kolosova N."/>
            <person name="Oddy C."/>
            <person name="Moore R."/>
            <person name="Mayo M."/>
            <person name="Wagner S."/>
            <person name="King J."/>
            <person name="Yanchuk A."/>
            <person name="Holt R."/>
            <person name="Jones S."/>
            <person name="Marra M."/>
            <person name="Ritland C.E."/>
            <person name="Ritland K."/>
            <person name="Bohlmann J."/>
        </authorList>
    </citation>
    <scope>NUCLEOTIDE SEQUENCE</scope>
    <source>
        <tissue evidence="1">Green portion of the leader tissue</tissue>
    </source>
</reference>
<dbReference type="PANTHER" id="PTHR36776:SF1">
    <property type="entry name" value="EXPRESSED PROTEIN"/>
    <property type="match status" value="1"/>
</dbReference>
<proteinExistence type="evidence at transcript level"/>
<name>C0PPY4_PICSI</name>